<dbReference type="GO" id="GO:0015184">
    <property type="term" value="F:L-cystine transmembrane transporter activity"/>
    <property type="evidence" value="ECO:0007669"/>
    <property type="project" value="TreeGrafter"/>
</dbReference>
<evidence type="ECO:0000256" key="1">
    <source>
        <dbReference type="ARBA" id="ARBA00004127"/>
    </source>
</evidence>
<evidence type="ECO:0000256" key="6">
    <source>
        <dbReference type="ARBA" id="ARBA00023136"/>
    </source>
</evidence>
<feature type="transmembrane region" description="Helical" evidence="7">
    <location>
        <begin position="192"/>
        <end position="213"/>
    </location>
</feature>
<feature type="transmembrane region" description="Helical" evidence="7">
    <location>
        <begin position="130"/>
        <end position="148"/>
    </location>
</feature>
<dbReference type="PANTHER" id="PTHR13131:SF5">
    <property type="entry name" value="CYSTINOSIN"/>
    <property type="match status" value="1"/>
</dbReference>
<feature type="transmembrane region" description="Helical" evidence="7">
    <location>
        <begin position="7"/>
        <end position="28"/>
    </location>
</feature>
<dbReference type="AlphaFoldDB" id="A0A9W9D2T9"/>
<keyword evidence="5 7" id="KW-1133">Transmembrane helix</keyword>
<dbReference type="OrthoDB" id="75720at2759"/>
<accession>A0A9W9D2T9</accession>
<dbReference type="GO" id="GO:0000324">
    <property type="term" value="C:fungal-type vacuole"/>
    <property type="evidence" value="ECO:0007669"/>
    <property type="project" value="TreeGrafter"/>
</dbReference>
<evidence type="ECO:0008006" key="10">
    <source>
        <dbReference type="Google" id="ProtNLM"/>
    </source>
</evidence>
<evidence type="ECO:0000256" key="5">
    <source>
        <dbReference type="ARBA" id="ARBA00022989"/>
    </source>
</evidence>
<dbReference type="PANTHER" id="PTHR13131">
    <property type="entry name" value="CYSTINOSIN"/>
    <property type="match status" value="1"/>
</dbReference>
<dbReference type="GO" id="GO:0005774">
    <property type="term" value="C:vacuolar membrane"/>
    <property type="evidence" value="ECO:0007669"/>
    <property type="project" value="TreeGrafter"/>
</dbReference>
<keyword evidence="3 7" id="KW-0812">Transmembrane</keyword>
<comment type="caution">
    <text evidence="8">The sequence shown here is derived from an EMBL/GenBank/DDBJ whole genome shotgun (WGS) entry which is preliminary data.</text>
</comment>
<feature type="transmembrane region" description="Helical" evidence="7">
    <location>
        <begin position="92"/>
        <end position="110"/>
    </location>
</feature>
<dbReference type="SMART" id="SM00679">
    <property type="entry name" value="CTNS"/>
    <property type="match status" value="2"/>
</dbReference>
<dbReference type="Gene3D" id="1.20.1280.290">
    <property type="match status" value="2"/>
</dbReference>
<keyword evidence="4" id="KW-0677">Repeat</keyword>
<reference evidence="8" key="1">
    <citation type="submission" date="2022-10" db="EMBL/GenBank/DDBJ databases">
        <title>Tapping the CABI collections for fungal endophytes: first genome assemblies for Collariella, Neodidymelliopsis, Ascochyta clinopodiicola, Didymella pomorum, Didymosphaeria variabile, Neocosmospora piperis and Neocucurbitaria cava.</title>
        <authorList>
            <person name="Hill R."/>
        </authorList>
    </citation>
    <scope>NUCLEOTIDE SEQUENCE</scope>
    <source>
        <strain evidence="8">IMI 355082</strain>
    </source>
</reference>
<evidence type="ECO:0000256" key="7">
    <source>
        <dbReference type="SAM" id="Phobius"/>
    </source>
</evidence>
<protein>
    <recommendedName>
        <fullName evidence="10">Cystinosin</fullName>
    </recommendedName>
</protein>
<name>A0A9W9D2T9_9PEZI</name>
<sequence>MASNSDAVKVLSALIGWTYMLCWTASFYPQPILNYRRKTTRGFSIDFVFLNILGMTSYAIHNLVLYFSPVVRTQYARRHPGQPEPTVQPNDIAFAVHGTAITFVVYSQFYPRIWGFTPVQGTRCARWTLALFWGCSAVVVFAALVVAARPTSAAWEWLDVIYVLGNVKTFLTVVKYAPQAWLNFQRKSTKGLSITMFLLDLTGAILSLIQLVIDSASGGDWSGILGNPAKFALGNVTLFFDILFLYQHYFLYRGAGDDALPDAKLNGVAEPLLSGHTT</sequence>
<feature type="transmembrane region" description="Helical" evidence="7">
    <location>
        <begin position="233"/>
        <end position="252"/>
    </location>
</feature>
<dbReference type="Pfam" id="PF04193">
    <property type="entry name" value="PQ-loop"/>
    <property type="match status" value="2"/>
</dbReference>
<evidence type="ECO:0000313" key="8">
    <source>
        <dbReference type="EMBL" id="KAJ4397326.1"/>
    </source>
</evidence>
<comment type="subcellular location">
    <subcellularLocation>
        <location evidence="1">Endomembrane system</location>
        <topology evidence="1">Multi-pass membrane protein</topology>
    </subcellularLocation>
</comment>
<gene>
    <name evidence="8" type="ORF">N0V93_001551</name>
</gene>
<dbReference type="EMBL" id="JAPEVB010000001">
    <property type="protein sequence ID" value="KAJ4397326.1"/>
    <property type="molecule type" value="Genomic_DNA"/>
</dbReference>
<dbReference type="GO" id="GO:0012505">
    <property type="term" value="C:endomembrane system"/>
    <property type="evidence" value="ECO:0007669"/>
    <property type="project" value="UniProtKB-SubCell"/>
</dbReference>
<evidence type="ECO:0000313" key="9">
    <source>
        <dbReference type="Proteomes" id="UP001140453"/>
    </source>
</evidence>
<evidence type="ECO:0000256" key="4">
    <source>
        <dbReference type="ARBA" id="ARBA00022737"/>
    </source>
</evidence>
<feature type="transmembrane region" description="Helical" evidence="7">
    <location>
        <begin position="48"/>
        <end position="71"/>
    </location>
</feature>
<evidence type="ECO:0000256" key="2">
    <source>
        <dbReference type="ARBA" id="ARBA00022448"/>
    </source>
</evidence>
<keyword evidence="6 7" id="KW-0472">Membrane</keyword>
<keyword evidence="9" id="KW-1185">Reference proteome</keyword>
<proteinExistence type="predicted"/>
<evidence type="ECO:0000256" key="3">
    <source>
        <dbReference type="ARBA" id="ARBA00022692"/>
    </source>
</evidence>
<dbReference type="Proteomes" id="UP001140453">
    <property type="component" value="Unassembled WGS sequence"/>
</dbReference>
<organism evidence="8 9">
    <name type="scientific">Gnomoniopsis smithogilvyi</name>
    <dbReference type="NCBI Taxonomy" id="1191159"/>
    <lineage>
        <taxon>Eukaryota</taxon>
        <taxon>Fungi</taxon>
        <taxon>Dikarya</taxon>
        <taxon>Ascomycota</taxon>
        <taxon>Pezizomycotina</taxon>
        <taxon>Sordariomycetes</taxon>
        <taxon>Sordariomycetidae</taxon>
        <taxon>Diaporthales</taxon>
        <taxon>Gnomoniaceae</taxon>
        <taxon>Gnomoniopsis</taxon>
    </lineage>
</organism>
<dbReference type="InterPro" id="IPR005282">
    <property type="entry name" value="LC_transporter"/>
</dbReference>
<keyword evidence="2" id="KW-0813">Transport</keyword>
<dbReference type="InterPro" id="IPR006603">
    <property type="entry name" value="PQ-loop_rpt"/>
</dbReference>